<dbReference type="InterPro" id="IPR011990">
    <property type="entry name" value="TPR-like_helical_dom_sf"/>
</dbReference>
<feature type="repeat" description="PPR" evidence="2">
    <location>
        <begin position="225"/>
        <end position="259"/>
    </location>
</feature>
<organism evidence="3">
    <name type="scientific">Tanacetum cinerariifolium</name>
    <name type="common">Dalmatian daisy</name>
    <name type="synonym">Chrysanthemum cinerariifolium</name>
    <dbReference type="NCBI Taxonomy" id="118510"/>
    <lineage>
        <taxon>Eukaryota</taxon>
        <taxon>Viridiplantae</taxon>
        <taxon>Streptophyta</taxon>
        <taxon>Embryophyta</taxon>
        <taxon>Tracheophyta</taxon>
        <taxon>Spermatophyta</taxon>
        <taxon>Magnoliopsida</taxon>
        <taxon>eudicotyledons</taxon>
        <taxon>Gunneridae</taxon>
        <taxon>Pentapetalae</taxon>
        <taxon>asterids</taxon>
        <taxon>campanulids</taxon>
        <taxon>Asterales</taxon>
        <taxon>Asteraceae</taxon>
        <taxon>Asteroideae</taxon>
        <taxon>Anthemideae</taxon>
        <taxon>Anthemidinae</taxon>
        <taxon>Tanacetum</taxon>
    </lineage>
</organism>
<dbReference type="PANTHER" id="PTHR47926">
    <property type="entry name" value="PENTATRICOPEPTIDE REPEAT-CONTAINING PROTEIN"/>
    <property type="match status" value="1"/>
</dbReference>
<comment type="caution">
    <text evidence="3">The sequence shown here is derived from an EMBL/GenBank/DDBJ whole genome shotgun (WGS) entry which is preliminary data.</text>
</comment>
<dbReference type="GO" id="GO:0009451">
    <property type="term" value="P:RNA modification"/>
    <property type="evidence" value="ECO:0007669"/>
    <property type="project" value="InterPro"/>
</dbReference>
<name>A0A6L2KVX6_TANCI</name>
<dbReference type="GO" id="GO:0003723">
    <property type="term" value="F:RNA binding"/>
    <property type="evidence" value="ECO:0007669"/>
    <property type="project" value="InterPro"/>
</dbReference>
<dbReference type="InterPro" id="IPR002885">
    <property type="entry name" value="PPR_rpt"/>
</dbReference>
<keyword evidence="1" id="KW-0677">Repeat</keyword>
<evidence type="ECO:0000256" key="1">
    <source>
        <dbReference type="ARBA" id="ARBA00022737"/>
    </source>
</evidence>
<reference evidence="3" key="1">
    <citation type="journal article" date="2019" name="Sci. Rep.">
        <title>Draft genome of Tanacetum cinerariifolium, the natural source of mosquito coil.</title>
        <authorList>
            <person name="Yamashiro T."/>
            <person name="Shiraishi A."/>
            <person name="Satake H."/>
            <person name="Nakayama K."/>
        </authorList>
    </citation>
    <scope>NUCLEOTIDE SEQUENCE</scope>
</reference>
<protein>
    <recommendedName>
        <fullName evidence="4">Pentatricopeptide repeat-containing protein</fullName>
    </recommendedName>
</protein>
<proteinExistence type="predicted"/>
<dbReference type="PROSITE" id="PS51375">
    <property type="entry name" value="PPR"/>
    <property type="match status" value="2"/>
</dbReference>
<sequence length="263" mass="28653">MGRRKYLIKEHLTFFEHDIRVYCECDVLEVTSFKKTGNQVSVSPALQSALVFGYARKGLVKEAREKGRCFEAVEVFKEICLPGFKADGTTVSCVLSAVGELGCGSAMEMLRVFDEMGCKDVGACNVLILGFSRNGLTNEALEVCKRLRSQEPELSVLSWTCVIAKPSRRGLNPKPLACGFKVDGTTASSVLSAVGELGDLGVLYDTWCGSAMEMLRVFDAMGCKDVGACNALISGFSRNGLTDEALEVFKRLRSQEQELNVVS</sequence>
<dbReference type="InterPro" id="IPR046960">
    <property type="entry name" value="PPR_At4g14850-like_plant"/>
</dbReference>
<dbReference type="Pfam" id="PF01535">
    <property type="entry name" value="PPR"/>
    <property type="match status" value="2"/>
</dbReference>
<evidence type="ECO:0000313" key="3">
    <source>
        <dbReference type="EMBL" id="GEU53791.1"/>
    </source>
</evidence>
<evidence type="ECO:0000256" key="2">
    <source>
        <dbReference type="PROSITE-ProRule" id="PRU00708"/>
    </source>
</evidence>
<accession>A0A6L2KVX6</accession>
<dbReference type="EMBL" id="BKCJ010003228">
    <property type="protein sequence ID" value="GEU53791.1"/>
    <property type="molecule type" value="Genomic_DNA"/>
</dbReference>
<dbReference type="AlphaFoldDB" id="A0A6L2KVX6"/>
<gene>
    <name evidence="3" type="ORF">Tci_025769</name>
</gene>
<feature type="repeat" description="PPR" evidence="2">
    <location>
        <begin position="120"/>
        <end position="154"/>
    </location>
</feature>
<evidence type="ECO:0008006" key="4">
    <source>
        <dbReference type="Google" id="ProtNLM"/>
    </source>
</evidence>
<dbReference type="NCBIfam" id="TIGR00756">
    <property type="entry name" value="PPR"/>
    <property type="match status" value="1"/>
</dbReference>
<dbReference type="Gene3D" id="1.25.40.10">
    <property type="entry name" value="Tetratricopeptide repeat domain"/>
    <property type="match status" value="2"/>
</dbReference>